<dbReference type="AlphaFoldDB" id="A0A080M0T7"/>
<feature type="region of interest" description="Disordered" evidence="5">
    <location>
        <begin position="57"/>
        <end position="89"/>
    </location>
</feature>
<keyword evidence="6" id="KW-0732">Signal</keyword>
<dbReference type="PANTHER" id="PTHR30329:SF21">
    <property type="entry name" value="LIPOPROTEIN YIAD-RELATED"/>
    <property type="match status" value="1"/>
</dbReference>
<dbReference type="PANTHER" id="PTHR30329">
    <property type="entry name" value="STATOR ELEMENT OF FLAGELLAR MOTOR COMPLEX"/>
    <property type="match status" value="1"/>
</dbReference>
<evidence type="ECO:0000313" key="8">
    <source>
        <dbReference type="EMBL" id="KFB70834.1"/>
    </source>
</evidence>
<protein>
    <submittedName>
        <fullName evidence="8">Minor outer membrane protein Omp16</fullName>
    </submittedName>
</protein>
<name>A0A080M0T7_9PROT</name>
<dbReference type="GO" id="GO:0009279">
    <property type="term" value="C:cell outer membrane"/>
    <property type="evidence" value="ECO:0007669"/>
    <property type="project" value="UniProtKB-SubCell"/>
</dbReference>
<feature type="domain" description="OmpA-like" evidence="7">
    <location>
        <begin position="90"/>
        <end position="205"/>
    </location>
</feature>
<evidence type="ECO:0000256" key="4">
    <source>
        <dbReference type="PROSITE-ProRule" id="PRU00473"/>
    </source>
</evidence>
<dbReference type="Pfam" id="PF00691">
    <property type="entry name" value="OmpA"/>
    <property type="match status" value="1"/>
</dbReference>
<organism evidence="8 9">
    <name type="scientific">Candidatus Accumulibacter phosphatis</name>
    <dbReference type="NCBI Taxonomy" id="327160"/>
    <lineage>
        <taxon>Bacteria</taxon>
        <taxon>Pseudomonadati</taxon>
        <taxon>Pseudomonadota</taxon>
        <taxon>Betaproteobacteria</taxon>
        <taxon>Candidatus Accumulibacter</taxon>
    </lineage>
</organism>
<dbReference type="InterPro" id="IPR050330">
    <property type="entry name" value="Bact_OuterMem_StrucFunc"/>
</dbReference>
<dbReference type="InterPro" id="IPR006665">
    <property type="entry name" value="OmpA-like"/>
</dbReference>
<feature type="compositionally biased region" description="Polar residues" evidence="5">
    <location>
        <begin position="57"/>
        <end position="80"/>
    </location>
</feature>
<gene>
    <name evidence="8" type="ORF">AW09_004052</name>
</gene>
<dbReference type="PRINTS" id="PR01021">
    <property type="entry name" value="OMPADOMAIN"/>
</dbReference>
<dbReference type="InterPro" id="IPR036737">
    <property type="entry name" value="OmpA-like_sf"/>
</dbReference>
<feature type="signal peptide" evidence="6">
    <location>
        <begin position="1"/>
        <end position="22"/>
    </location>
</feature>
<feature type="chain" id="PRO_5001750626" evidence="6">
    <location>
        <begin position="23"/>
        <end position="205"/>
    </location>
</feature>
<keyword evidence="3" id="KW-0998">Cell outer membrane</keyword>
<dbReference type="PROSITE" id="PS51123">
    <property type="entry name" value="OMPA_2"/>
    <property type="match status" value="1"/>
</dbReference>
<accession>A0A080M0T7</accession>
<dbReference type="InterPro" id="IPR006664">
    <property type="entry name" value="OMP_bac"/>
</dbReference>
<sequence precursor="true">MNNISRVLMGLMLIAGVGAAQAASDEDKLKELERAMNMPSDTGMPQQKRTRAIVFDNQQQSGSQAAEPSAQVAPSSTTAAGSRDCGSLPPDVRTVGVDFPIQFNAGSATVSSASEGTLNQIAKVLALSPDRCIIVEGHTDVIGNYEKNMALSRDRANAVVIFISTRHGIDRKRFVPVGKGSTETMPNLDARDPKNRRVVFKVVTG</sequence>
<dbReference type="CDD" id="cd07185">
    <property type="entry name" value="OmpA_C-like"/>
    <property type="match status" value="1"/>
</dbReference>
<reference evidence="8 9" key="1">
    <citation type="submission" date="2014-02" db="EMBL/GenBank/DDBJ databases">
        <title>Expanding our view of genomic diversity in Candidatus Accumulibacter clades.</title>
        <authorList>
            <person name="Skennerton C.T."/>
            <person name="Barr J.J."/>
            <person name="Slater F.R."/>
            <person name="Bond P.L."/>
            <person name="Tyson G.W."/>
        </authorList>
    </citation>
    <scope>NUCLEOTIDE SEQUENCE [LARGE SCALE GENOMIC DNA]</scope>
    <source>
        <strain evidence="9">BA-91</strain>
    </source>
</reference>
<evidence type="ECO:0000256" key="3">
    <source>
        <dbReference type="ARBA" id="ARBA00023237"/>
    </source>
</evidence>
<evidence type="ECO:0000256" key="2">
    <source>
        <dbReference type="ARBA" id="ARBA00023136"/>
    </source>
</evidence>
<comment type="caution">
    <text evidence="8">The sequence shown here is derived from an EMBL/GenBank/DDBJ whole genome shotgun (WGS) entry which is preliminary data.</text>
</comment>
<dbReference type="SUPFAM" id="SSF103088">
    <property type="entry name" value="OmpA-like"/>
    <property type="match status" value="1"/>
</dbReference>
<proteinExistence type="predicted"/>
<dbReference type="EMBL" id="JDVG02000638">
    <property type="protein sequence ID" value="KFB70834.1"/>
    <property type="molecule type" value="Genomic_DNA"/>
</dbReference>
<dbReference type="Proteomes" id="UP000020077">
    <property type="component" value="Unassembled WGS sequence"/>
</dbReference>
<keyword evidence="2 4" id="KW-0472">Membrane</keyword>
<evidence type="ECO:0000313" key="9">
    <source>
        <dbReference type="Proteomes" id="UP000020077"/>
    </source>
</evidence>
<evidence type="ECO:0000256" key="6">
    <source>
        <dbReference type="SAM" id="SignalP"/>
    </source>
</evidence>
<evidence type="ECO:0000259" key="7">
    <source>
        <dbReference type="PROSITE" id="PS51123"/>
    </source>
</evidence>
<comment type="subcellular location">
    <subcellularLocation>
        <location evidence="1">Cell outer membrane</location>
    </subcellularLocation>
</comment>
<evidence type="ECO:0000256" key="5">
    <source>
        <dbReference type="SAM" id="MobiDB-lite"/>
    </source>
</evidence>
<dbReference type="Gene3D" id="3.30.1330.60">
    <property type="entry name" value="OmpA-like domain"/>
    <property type="match status" value="1"/>
</dbReference>
<evidence type="ECO:0000256" key="1">
    <source>
        <dbReference type="ARBA" id="ARBA00004442"/>
    </source>
</evidence>